<name>A0ABR1PNZ1_DIAER</name>
<dbReference type="Gene3D" id="2.60.120.10">
    <property type="entry name" value="Jelly Rolls"/>
    <property type="match status" value="1"/>
</dbReference>
<evidence type="ECO:0000313" key="1">
    <source>
        <dbReference type="EMBL" id="KAK7741366.1"/>
    </source>
</evidence>
<dbReference type="InterPro" id="IPR014710">
    <property type="entry name" value="RmlC-like_jellyroll"/>
</dbReference>
<sequence>MSAERRFEQRRFHLEESLTQNGGARTVFIEHMTPGTTVPPHYHTRFSETFDLLEGSITVYSSAQAPSAAGDEGADLDLLERSAQTLGPGHVGEGQGLPTVPPGVYHKYVVGETDTVLRVVVAPGDADFERLLMVLNGLAEDGELESMGDSVVLMAVIMGLGNAHLLGPAKAMLDGVLASQGHEVEDLKARLLSKYDNEESLKKLLAKD</sequence>
<organism evidence="1 2">
    <name type="scientific">Diaporthe eres</name>
    <name type="common">Phomopsis oblonga</name>
    <dbReference type="NCBI Taxonomy" id="83184"/>
    <lineage>
        <taxon>Eukaryota</taxon>
        <taxon>Fungi</taxon>
        <taxon>Dikarya</taxon>
        <taxon>Ascomycota</taxon>
        <taxon>Pezizomycotina</taxon>
        <taxon>Sordariomycetes</taxon>
        <taxon>Sordariomycetidae</taxon>
        <taxon>Diaporthales</taxon>
        <taxon>Diaporthaceae</taxon>
        <taxon>Diaporthe</taxon>
        <taxon>Diaporthe eres species complex</taxon>
    </lineage>
</organism>
<reference evidence="1 2" key="1">
    <citation type="submission" date="2024-02" db="EMBL/GenBank/DDBJ databases">
        <title>De novo assembly and annotation of 12 fungi associated with fruit tree decline syndrome in Ontario, Canada.</title>
        <authorList>
            <person name="Sulman M."/>
            <person name="Ellouze W."/>
            <person name="Ilyukhin E."/>
        </authorList>
    </citation>
    <scope>NUCLEOTIDE SEQUENCE [LARGE SCALE GENOMIC DNA]</scope>
    <source>
        <strain evidence="1 2">M169</strain>
    </source>
</reference>
<gene>
    <name evidence="1" type="ORF">SLS63_000920</name>
</gene>
<keyword evidence="2" id="KW-1185">Reference proteome</keyword>
<evidence type="ECO:0000313" key="2">
    <source>
        <dbReference type="Proteomes" id="UP001430848"/>
    </source>
</evidence>
<dbReference type="Proteomes" id="UP001430848">
    <property type="component" value="Unassembled WGS sequence"/>
</dbReference>
<comment type="caution">
    <text evidence="1">The sequence shown here is derived from an EMBL/GenBank/DDBJ whole genome shotgun (WGS) entry which is preliminary data.</text>
</comment>
<protein>
    <recommendedName>
        <fullName evidence="3">Cupin type-1 domain-containing protein</fullName>
    </recommendedName>
</protein>
<dbReference type="SUPFAM" id="SSF51182">
    <property type="entry name" value="RmlC-like cupins"/>
    <property type="match status" value="1"/>
</dbReference>
<dbReference type="EMBL" id="JAKNSF020000002">
    <property type="protein sequence ID" value="KAK7741366.1"/>
    <property type="molecule type" value="Genomic_DNA"/>
</dbReference>
<dbReference type="InterPro" id="IPR011051">
    <property type="entry name" value="RmlC_Cupin_sf"/>
</dbReference>
<accession>A0ABR1PNZ1</accession>
<evidence type="ECO:0008006" key="3">
    <source>
        <dbReference type="Google" id="ProtNLM"/>
    </source>
</evidence>
<proteinExistence type="predicted"/>